<keyword evidence="2" id="KW-0812">Transmembrane</keyword>
<dbReference type="Proteomes" id="UP000290572">
    <property type="component" value="Unassembled WGS sequence"/>
</dbReference>
<comment type="caution">
    <text evidence="3">The sequence shown here is derived from an EMBL/GenBank/DDBJ whole genome shotgun (WGS) entry which is preliminary data.</text>
</comment>
<dbReference type="AlphaFoldDB" id="A0A498NL46"/>
<keyword evidence="2" id="KW-0472">Membrane</keyword>
<protein>
    <submittedName>
        <fullName evidence="3">Uncharacterized protein</fullName>
    </submittedName>
</protein>
<reference evidence="3 4" key="1">
    <citation type="submission" date="2018-03" db="EMBL/GenBank/DDBJ databases">
        <title>Draft genome sequence of Rohu Carp (Labeo rohita).</title>
        <authorList>
            <person name="Das P."/>
            <person name="Kushwaha B."/>
            <person name="Joshi C.G."/>
            <person name="Kumar D."/>
            <person name="Nagpure N.S."/>
            <person name="Sahoo L."/>
            <person name="Das S.P."/>
            <person name="Bit A."/>
            <person name="Patnaik S."/>
            <person name="Meher P.K."/>
            <person name="Jayasankar P."/>
            <person name="Koringa P.G."/>
            <person name="Patel N.V."/>
            <person name="Hinsu A.T."/>
            <person name="Kumar R."/>
            <person name="Pandey M."/>
            <person name="Agarwal S."/>
            <person name="Srivastava S."/>
            <person name="Singh M."/>
            <person name="Iquebal M.A."/>
            <person name="Jaiswal S."/>
            <person name="Angadi U.B."/>
            <person name="Kumar N."/>
            <person name="Raza M."/>
            <person name="Shah T.M."/>
            <person name="Rai A."/>
            <person name="Jena J.K."/>
        </authorList>
    </citation>
    <scope>NUCLEOTIDE SEQUENCE [LARGE SCALE GENOMIC DNA]</scope>
    <source>
        <strain evidence="3">DASCIFA01</strain>
        <tissue evidence="3">Testis</tissue>
    </source>
</reference>
<keyword evidence="2" id="KW-1133">Transmembrane helix</keyword>
<gene>
    <name evidence="3" type="ORF">ROHU_016135</name>
</gene>
<evidence type="ECO:0000256" key="2">
    <source>
        <dbReference type="SAM" id="Phobius"/>
    </source>
</evidence>
<dbReference type="EMBL" id="QBIY01011366">
    <property type="protein sequence ID" value="RXN32496.1"/>
    <property type="molecule type" value="Genomic_DNA"/>
</dbReference>
<organism evidence="3 4">
    <name type="scientific">Labeo rohita</name>
    <name type="common">Indian major carp</name>
    <name type="synonym">Cyprinus rohita</name>
    <dbReference type="NCBI Taxonomy" id="84645"/>
    <lineage>
        <taxon>Eukaryota</taxon>
        <taxon>Metazoa</taxon>
        <taxon>Chordata</taxon>
        <taxon>Craniata</taxon>
        <taxon>Vertebrata</taxon>
        <taxon>Euteleostomi</taxon>
        <taxon>Actinopterygii</taxon>
        <taxon>Neopterygii</taxon>
        <taxon>Teleostei</taxon>
        <taxon>Ostariophysi</taxon>
        <taxon>Cypriniformes</taxon>
        <taxon>Cyprinidae</taxon>
        <taxon>Labeoninae</taxon>
        <taxon>Labeonini</taxon>
        <taxon>Labeo</taxon>
    </lineage>
</organism>
<evidence type="ECO:0000313" key="4">
    <source>
        <dbReference type="Proteomes" id="UP000290572"/>
    </source>
</evidence>
<name>A0A498NL46_LABRO</name>
<evidence type="ECO:0000256" key="1">
    <source>
        <dbReference type="SAM" id="MobiDB-lite"/>
    </source>
</evidence>
<accession>A0A498NL46</accession>
<sequence>MRRQRNDSPGLGPDLKHHISQVFKDGGRTGDATSKRSRHPARCPPRRDRRRRRRPRVDGCVALGVVNVFAGFSALYLKSSLKTCSAFIGCEVAGISNDGA</sequence>
<evidence type="ECO:0000313" key="3">
    <source>
        <dbReference type="EMBL" id="RXN32496.1"/>
    </source>
</evidence>
<feature type="transmembrane region" description="Helical" evidence="2">
    <location>
        <begin position="57"/>
        <end position="77"/>
    </location>
</feature>
<feature type="region of interest" description="Disordered" evidence="1">
    <location>
        <begin position="1"/>
        <end position="56"/>
    </location>
</feature>
<proteinExistence type="predicted"/>
<keyword evidence="4" id="KW-1185">Reference proteome</keyword>